<reference evidence="3 4" key="1">
    <citation type="submission" date="2017-03" db="EMBL/GenBank/DDBJ databases">
        <title>Genomes of endolithic fungi from Antarctica.</title>
        <authorList>
            <person name="Coleine C."/>
            <person name="Masonjones S."/>
            <person name="Stajich J.E."/>
        </authorList>
    </citation>
    <scope>NUCLEOTIDE SEQUENCE [LARGE SCALE GENOMIC DNA]</scope>
    <source>
        <strain evidence="3 4">CCFEE 5184</strain>
    </source>
</reference>
<dbReference type="AlphaFoldDB" id="A0A4V5NFF6"/>
<dbReference type="Pfam" id="PF22943">
    <property type="entry name" value="HTH_68"/>
    <property type="match status" value="1"/>
</dbReference>
<feature type="region of interest" description="Disordered" evidence="1">
    <location>
        <begin position="1"/>
        <end position="121"/>
    </location>
</feature>
<dbReference type="InterPro" id="IPR054448">
    <property type="entry name" value="HTH_put_ascomycetes"/>
</dbReference>
<dbReference type="Proteomes" id="UP000309340">
    <property type="component" value="Unassembled WGS sequence"/>
</dbReference>
<dbReference type="STRING" id="329884.A0A4V5NFF6"/>
<feature type="compositionally biased region" description="Basic and acidic residues" evidence="1">
    <location>
        <begin position="105"/>
        <end position="116"/>
    </location>
</feature>
<evidence type="ECO:0000313" key="3">
    <source>
        <dbReference type="EMBL" id="TKA66219.1"/>
    </source>
</evidence>
<evidence type="ECO:0000256" key="1">
    <source>
        <dbReference type="SAM" id="MobiDB-lite"/>
    </source>
</evidence>
<protein>
    <recommendedName>
        <fullName evidence="2">Helix-turn-helix domain-containing protein</fullName>
    </recommendedName>
</protein>
<organism evidence="3 4">
    <name type="scientific">Friedmanniomyces simplex</name>
    <dbReference type="NCBI Taxonomy" id="329884"/>
    <lineage>
        <taxon>Eukaryota</taxon>
        <taxon>Fungi</taxon>
        <taxon>Dikarya</taxon>
        <taxon>Ascomycota</taxon>
        <taxon>Pezizomycotina</taxon>
        <taxon>Dothideomycetes</taxon>
        <taxon>Dothideomycetidae</taxon>
        <taxon>Mycosphaerellales</taxon>
        <taxon>Teratosphaeriaceae</taxon>
        <taxon>Friedmanniomyces</taxon>
    </lineage>
</organism>
<feature type="compositionally biased region" description="Low complexity" evidence="1">
    <location>
        <begin position="1"/>
        <end position="21"/>
    </location>
</feature>
<evidence type="ECO:0000313" key="4">
    <source>
        <dbReference type="Proteomes" id="UP000309340"/>
    </source>
</evidence>
<feature type="domain" description="Helix-turn-helix" evidence="2">
    <location>
        <begin position="150"/>
        <end position="194"/>
    </location>
</feature>
<proteinExistence type="predicted"/>
<evidence type="ECO:0000259" key="2">
    <source>
        <dbReference type="Pfam" id="PF22943"/>
    </source>
</evidence>
<sequence>MGSSASKASRAAGTASRRYPTRAPPTSQPSSNAPPPPPPAPSHQPGPTVRPQAHASGTRDEAINLDASDPDFARSLRSLGPVQPNPTLSPSSAFPHPDNPNTPSRDSRPSGPDPRKNPAITVLDSRSRLQDEADLEFQHAGRRGHEGRQFLDVYMIRQILVERDVKGRSAAEIEKKMGLRRGVVERLGARGVVGLAQEQGRAEKGVHLV</sequence>
<dbReference type="EMBL" id="NAJQ01000662">
    <property type="protein sequence ID" value="TKA66219.1"/>
    <property type="molecule type" value="Genomic_DNA"/>
</dbReference>
<gene>
    <name evidence="3" type="ORF">B0A55_10231</name>
</gene>
<accession>A0A4V5NFF6</accession>
<comment type="caution">
    <text evidence="3">The sequence shown here is derived from an EMBL/GenBank/DDBJ whole genome shotgun (WGS) entry which is preliminary data.</text>
</comment>
<name>A0A4V5NFF6_9PEZI</name>
<dbReference type="OrthoDB" id="4085451at2759"/>
<feature type="compositionally biased region" description="Pro residues" evidence="1">
    <location>
        <begin position="22"/>
        <end position="44"/>
    </location>
</feature>
<keyword evidence="4" id="KW-1185">Reference proteome</keyword>